<evidence type="ECO:0000313" key="3">
    <source>
        <dbReference type="Proteomes" id="UP000516117"/>
    </source>
</evidence>
<sequence>MEARLRVTSTHGLVGVVAALSLLLSGCGGGGSEATTQTTDSTVDASEDASSVAEDEQVDGTAQTSVAPVVFPQGWDIPEVTGVTVTDWAMTYGHAGEFRSGSVSADATKEQAKAWVESVGTYWGESISGNDQLERWMVSKVRSTDILSATATRQKDGAVSYRGSNTAG</sequence>
<dbReference type="AlphaFoldDB" id="A0A7H0H250"/>
<accession>A0A7H0H250</accession>
<dbReference type="Proteomes" id="UP000516117">
    <property type="component" value="Chromosome"/>
</dbReference>
<feature type="compositionally biased region" description="Polar residues" evidence="1">
    <location>
        <begin position="35"/>
        <end position="44"/>
    </location>
</feature>
<keyword evidence="3" id="KW-1185">Reference proteome</keyword>
<evidence type="ECO:0000313" key="2">
    <source>
        <dbReference type="EMBL" id="QNP54616.1"/>
    </source>
</evidence>
<protein>
    <submittedName>
        <fullName evidence="2">Uncharacterized protein</fullName>
    </submittedName>
</protein>
<proteinExistence type="predicted"/>
<gene>
    <name evidence="2" type="ORF">H9L22_09760</name>
</gene>
<dbReference type="EMBL" id="CP060789">
    <property type="protein sequence ID" value="QNP54616.1"/>
    <property type="molecule type" value="Genomic_DNA"/>
</dbReference>
<evidence type="ECO:0000256" key="1">
    <source>
        <dbReference type="SAM" id="MobiDB-lite"/>
    </source>
</evidence>
<feature type="region of interest" description="Disordered" evidence="1">
    <location>
        <begin position="30"/>
        <end position="49"/>
    </location>
</feature>
<dbReference type="PROSITE" id="PS51257">
    <property type="entry name" value="PROKAR_LIPOPROTEIN"/>
    <property type="match status" value="1"/>
</dbReference>
<organism evidence="2 3">
    <name type="scientific">Tessaracoccus defluvii</name>
    <dbReference type="NCBI Taxonomy" id="1285901"/>
    <lineage>
        <taxon>Bacteria</taxon>
        <taxon>Bacillati</taxon>
        <taxon>Actinomycetota</taxon>
        <taxon>Actinomycetes</taxon>
        <taxon>Propionibacteriales</taxon>
        <taxon>Propionibacteriaceae</taxon>
        <taxon>Tessaracoccus</taxon>
    </lineage>
</organism>
<dbReference type="RefSeq" id="WP_187719754.1">
    <property type="nucleotide sequence ID" value="NZ_BAABBL010000041.1"/>
</dbReference>
<name>A0A7H0H250_9ACTN</name>
<reference evidence="2 3" key="1">
    <citation type="submission" date="2020-08" db="EMBL/GenBank/DDBJ databases">
        <title>Genome sequence of Tessaracoccus defluvii JCM 17540T.</title>
        <authorList>
            <person name="Hyun D.-W."/>
            <person name="Bae J.-W."/>
        </authorList>
    </citation>
    <scope>NUCLEOTIDE SEQUENCE [LARGE SCALE GENOMIC DNA]</scope>
    <source>
        <strain evidence="2 3">JCM 17540</strain>
    </source>
</reference>
<dbReference type="KEGG" id="tdf:H9L22_09760"/>